<evidence type="ECO:0000256" key="3">
    <source>
        <dbReference type="ARBA" id="ARBA00023125"/>
    </source>
</evidence>
<dbReference type="eggNOG" id="KOG0220">
    <property type="taxonomic scope" value="Eukaryota"/>
</dbReference>
<dbReference type="InterPro" id="IPR027417">
    <property type="entry name" value="P-loop_NTPase"/>
</dbReference>
<feature type="domain" description="DNA mismatch repair proteins mutS family" evidence="5">
    <location>
        <begin position="1418"/>
        <end position="1434"/>
    </location>
</feature>
<feature type="compositionally biased region" description="Pro residues" evidence="4">
    <location>
        <begin position="316"/>
        <end position="325"/>
    </location>
</feature>
<dbReference type="PANTHER" id="PTHR11361:SF139">
    <property type="entry name" value="REPAIR PROTEIN, PUTATIVE-RELATED"/>
    <property type="match status" value="1"/>
</dbReference>
<evidence type="ECO:0000256" key="1">
    <source>
        <dbReference type="ARBA" id="ARBA00022741"/>
    </source>
</evidence>
<dbReference type="PANTHER" id="PTHR11361">
    <property type="entry name" value="DNA MISMATCH REPAIR PROTEIN MUTS FAMILY MEMBER"/>
    <property type="match status" value="1"/>
</dbReference>
<dbReference type="InterPro" id="IPR036678">
    <property type="entry name" value="MutS_con_dom_sf"/>
</dbReference>
<dbReference type="GO" id="GO:0032301">
    <property type="term" value="C:MutSalpha complex"/>
    <property type="evidence" value="ECO:0007669"/>
    <property type="project" value="TreeGrafter"/>
</dbReference>
<dbReference type="SUPFAM" id="SSF52540">
    <property type="entry name" value="P-loop containing nucleoside triphosphate hydrolases"/>
    <property type="match status" value="1"/>
</dbReference>
<feature type="compositionally biased region" description="Polar residues" evidence="4">
    <location>
        <begin position="335"/>
        <end position="345"/>
    </location>
</feature>
<dbReference type="FunFam" id="3.30.420.110:FF:000031">
    <property type="entry name" value="DNA mismatch repair protein"/>
    <property type="match status" value="1"/>
</dbReference>
<dbReference type="GeneID" id="10966319"/>
<dbReference type="eggNOG" id="KOG0219">
    <property type="taxonomic scope" value="Eukaryota"/>
</dbReference>
<keyword evidence="2" id="KW-0067">ATP-binding</keyword>
<dbReference type="Gene3D" id="3.30.420.110">
    <property type="entry name" value="MutS, connector domain"/>
    <property type="match status" value="1"/>
</dbReference>
<dbReference type="GO" id="GO:0005524">
    <property type="term" value="F:ATP binding"/>
    <property type="evidence" value="ECO:0007669"/>
    <property type="project" value="UniProtKB-KW"/>
</dbReference>
<dbReference type="InterPro" id="IPR000432">
    <property type="entry name" value="DNA_mismatch_repair_MutS_C"/>
</dbReference>
<dbReference type="AlphaFoldDB" id="E9AGV4"/>
<dbReference type="SUPFAM" id="SSF48334">
    <property type="entry name" value="DNA repair protein MutS, domain III"/>
    <property type="match status" value="1"/>
</dbReference>
<reference evidence="6 7" key="2">
    <citation type="journal article" date="2011" name="Genome Res.">
        <title>Chromosome and gene copy number variation allow major structural change between species and strains of Leishmania.</title>
        <authorList>
            <person name="Rogers M.B."/>
            <person name="Hilley J.D."/>
            <person name="Dickens N.J."/>
            <person name="Wilkes J."/>
            <person name="Bates P.A."/>
            <person name="Depledge D.P."/>
            <person name="Harris D."/>
            <person name="Her Y."/>
            <person name="Herzyk P."/>
            <person name="Imamura H."/>
            <person name="Otto T.D."/>
            <person name="Sanders M."/>
            <person name="Seeger K."/>
            <person name="Dujardin J.C."/>
            <person name="Berriman M."/>
            <person name="Smith D.F."/>
            <person name="Hertz-Fowler C."/>
            <person name="Mottram J.C."/>
        </authorList>
    </citation>
    <scope>NUCLEOTIDE SEQUENCE [LARGE SCALE GENOMIC DNA]</scope>
    <source>
        <strain evidence="6 7">JPCM5</strain>
    </source>
</reference>
<dbReference type="InterPro" id="IPR007696">
    <property type="entry name" value="DNA_mismatch_repair_MutS_core"/>
</dbReference>
<dbReference type="SMART" id="SM00534">
    <property type="entry name" value="MUTSac"/>
    <property type="match status" value="1"/>
</dbReference>
<dbReference type="RefSeq" id="XP_003392455.1">
    <property type="nucleotide sequence ID" value="XM_003392407.1"/>
</dbReference>
<dbReference type="EMBL" id="FR796453">
    <property type="protein sequence ID" value="CBZ08618.1"/>
    <property type="molecule type" value="Genomic_DNA"/>
</dbReference>
<dbReference type="GO" id="GO:0140664">
    <property type="term" value="F:ATP-dependent DNA damage sensor activity"/>
    <property type="evidence" value="ECO:0007669"/>
    <property type="project" value="InterPro"/>
</dbReference>
<organism evidence="6 7">
    <name type="scientific">Leishmania infantum</name>
    <dbReference type="NCBI Taxonomy" id="5671"/>
    <lineage>
        <taxon>Eukaryota</taxon>
        <taxon>Discoba</taxon>
        <taxon>Euglenozoa</taxon>
        <taxon>Kinetoplastea</taxon>
        <taxon>Metakinetoplastina</taxon>
        <taxon>Trypanosomatida</taxon>
        <taxon>Trypanosomatidae</taxon>
        <taxon>Leishmaniinae</taxon>
        <taxon>Leishmania</taxon>
    </lineage>
</organism>
<evidence type="ECO:0000313" key="7">
    <source>
        <dbReference type="Proteomes" id="UP000008153"/>
    </source>
</evidence>
<feature type="compositionally biased region" description="Low complexity" evidence="4">
    <location>
        <begin position="1232"/>
        <end position="1255"/>
    </location>
</feature>
<dbReference type="InParanoid" id="E9AGV4"/>
<proteinExistence type="predicted"/>
<accession>E9AGV4</accession>
<evidence type="ECO:0000313" key="6">
    <source>
        <dbReference type="EMBL" id="CBZ08618.1"/>
    </source>
</evidence>
<feature type="region of interest" description="Disordered" evidence="4">
    <location>
        <begin position="775"/>
        <end position="801"/>
    </location>
</feature>
<dbReference type="GO" id="GO:0030983">
    <property type="term" value="F:mismatched DNA binding"/>
    <property type="evidence" value="ECO:0007669"/>
    <property type="project" value="InterPro"/>
</dbReference>
<dbReference type="VEuPathDB" id="TriTrypDB:LINF_210016100"/>
<dbReference type="FunFam" id="3.40.50.300:FF:003504">
    <property type="entry name" value="Mismatch repair protein, putative"/>
    <property type="match status" value="1"/>
</dbReference>
<name>E9AGV4_LEIIN</name>
<dbReference type="Gene3D" id="1.10.1420.10">
    <property type="match status" value="1"/>
</dbReference>
<evidence type="ECO:0000256" key="4">
    <source>
        <dbReference type="SAM" id="MobiDB-lite"/>
    </source>
</evidence>
<feature type="region of interest" description="Disordered" evidence="4">
    <location>
        <begin position="211"/>
        <end position="248"/>
    </location>
</feature>
<protein>
    <submittedName>
        <fullName evidence="6">Putative mis-match repair protein</fullName>
    </submittedName>
</protein>
<keyword evidence="3" id="KW-0238">DNA-binding</keyword>
<keyword evidence="7" id="KW-1185">Reference proteome</keyword>
<keyword evidence="1" id="KW-0547">Nucleotide-binding</keyword>
<dbReference type="GO" id="GO:0006298">
    <property type="term" value="P:mismatch repair"/>
    <property type="evidence" value="ECO:0007669"/>
    <property type="project" value="InterPro"/>
</dbReference>
<dbReference type="InterPro" id="IPR045076">
    <property type="entry name" value="MutS"/>
</dbReference>
<feature type="region of interest" description="Disordered" evidence="4">
    <location>
        <begin position="859"/>
        <end position="903"/>
    </location>
</feature>
<feature type="region of interest" description="Disordered" evidence="4">
    <location>
        <begin position="302"/>
        <end position="354"/>
    </location>
</feature>
<gene>
    <name evidence="6" type="ORF">LINJ_21_1100</name>
</gene>
<evidence type="ECO:0000259" key="5">
    <source>
        <dbReference type="PROSITE" id="PS00486"/>
    </source>
</evidence>
<reference evidence="6 7" key="1">
    <citation type="journal article" date="2007" name="Nat. Genet.">
        <title>Comparative genomic analysis of three Leishmania species that cause diverse human disease.</title>
        <authorList>
            <person name="Peacock C.S."/>
            <person name="Seeger K."/>
            <person name="Harris D."/>
            <person name="Murphy L."/>
            <person name="Ruiz J.C."/>
            <person name="Quail M.A."/>
            <person name="Peters N."/>
            <person name="Adlem E."/>
            <person name="Tivey A."/>
            <person name="Aslett M."/>
            <person name="Kerhornou A."/>
            <person name="Ivens A."/>
            <person name="Fraser A."/>
            <person name="Rajandream M.A."/>
            <person name="Carver T."/>
            <person name="Norbertczak H."/>
            <person name="Chillingworth T."/>
            <person name="Hance Z."/>
            <person name="Jagels K."/>
            <person name="Moule S."/>
            <person name="Ormond D."/>
            <person name="Rutter S."/>
            <person name="Squares R."/>
            <person name="Whitehead S."/>
            <person name="Rabbinowitsch E."/>
            <person name="Arrowsmith C."/>
            <person name="White B."/>
            <person name="Thurston S."/>
            <person name="Bringaud F."/>
            <person name="Baldauf S.L."/>
            <person name="Faulconbridge A."/>
            <person name="Jeffares D."/>
            <person name="Depledge D.P."/>
            <person name="Oyola S.O."/>
            <person name="Hilley J.D."/>
            <person name="Brito L.O."/>
            <person name="Tosi L.R."/>
            <person name="Barrell B."/>
            <person name="Cruz A.K."/>
            <person name="Mottram J.C."/>
            <person name="Smith D.F."/>
            <person name="Berriman M."/>
        </authorList>
    </citation>
    <scope>NUCLEOTIDE SEQUENCE [LARGE SCALE GENOMIC DNA]</scope>
    <source>
        <strain evidence="6 7">JPCM5</strain>
    </source>
</reference>
<dbReference type="KEGG" id="lif:LINJ_21_1100"/>
<feature type="region of interest" description="Disordered" evidence="4">
    <location>
        <begin position="1009"/>
        <end position="1058"/>
    </location>
</feature>
<feature type="compositionally biased region" description="Low complexity" evidence="4">
    <location>
        <begin position="868"/>
        <end position="881"/>
    </location>
</feature>
<dbReference type="Gene3D" id="3.40.50.300">
    <property type="entry name" value="P-loop containing nucleotide triphosphate hydrolases"/>
    <property type="match status" value="1"/>
</dbReference>
<feature type="region of interest" description="Disordered" evidence="4">
    <location>
        <begin position="1225"/>
        <end position="1255"/>
    </location>
</feature>
<dbReference type="Pfam" id="PF00488">
    <property type="entry name" value="MutS_V"/>
    <property type="match status" value="1"/>
</dbReference>
<dbReference type="PROSITE" id="PS00486">
    <property type="entry name" value="DNA_MISMATCH_REPAIR_2"/>
    <property type="match status" value="1"/>
</dbReference>
<dbReference type="Pfam" id="PF05192">
    <property type="entry name" value="MutS_III"/>
    <property type="match status" value="1"/>
</dbReference>
<evidence type="ECO:0000256" key="2">
    <source>
        <dbReference type="ARBA" id="ARBA00022840"/>
    </source>
</evidence>
<dbReference type="InterPro" id="IPR036187">
    <property type="entry name" value="DNA_mismatch_repair_MutS_sf"/>
</dbReference>
<sequence>MFTSPTAWNELYGPPRAPALPPEAASRRHSRVFAAATTAPVVTAPPHTLADGRVSGPFSGHAYHRAVPPPVHALFATPTTSGFFPASSHYTVASQPVRYFPLLPTPAAERTYYESHPYTSAYSGDGGGWPHAENAPTDENNYELAGPSRATAPWRHGTCGPHQLLQSQLRVSGTMGPGAAGGVFGAGAAAAPYAMHKAHSAEMAADAEEAAWEGGAAVPHDSGMPGARRPLRRPPPSTHGNPMSDCRGATLWPVAQSVSPVERGEAAKAAAQDGSRLHHAAYASREGRRQAAVGMKLAAHTPHDVDGRYTDGQLLAPPPPHPPSPLHEHSDHEQQQQTHEYSSISDGARHLNSAGHRSAASAAALFFHSPSVTGGFASSPCASGSAALRAGRRAAAATSAISSTATFPSATGASKMVTPAASAAAAQAEPCCVAALIFNNAKEVGVALCELPSLTVSLFQYGDTATFFKTASLLHTRNPVEVLVPSTAVDSELVQTVLRQHGAHMTFTSVQRCFYNAEEGVQRLSQLKSSAEASLCIEDTDRYLCVAAANAVVLYMEHVNDMHLLPGSVRVRAEALEHYMEVSRTTARVLQIIPDTACVSAAAAASMELMRNAANDSERADRQQRVRAQRYGAARRPMFLGHDLAEPPPLQTVALVDAIPRACTVMGQRYLRRTLLQPLRDRVAVQGRHDAVEWLLCEPRRLHMLRVLLRHTAALDLERLTATLTHQPQRERSSAQQQSYLESLQLLWSALPHLEQLRVQLKAYLGPLPRVQAPVNGEGVPPSTPSPLPGGGSDAAAPSHDLRSTAAHPSVLHSIATALGQCRFPELETLMGTYLERSVLPSVVGHHERSAAHYGALHSADTGSTHIPPSVSVVAQQQQPQRPRRRLRSDDGDALASHQHPQERPQRVTGVFLRLLRMCFLVQAPHSGELDALRTRLSLRISDITSYAAELRATYRIFSLRLEPDPVKLYCLSYAVAEEAKAQAGPFTWRYAGGSHFALYLSALREQQLRRQQEQQQGQGRTLRSSPWHPPTSAGDPFCTASSSPPTELSRHTSDADGAGFESSVIDPFSPFTFGANHTAPRQLRRRRVRCSTEDLDYRCARAQECVAAILQLQLHSVQPLVRAIQHEFLGSLQATVESVALLDTLLCFALYSLTHQCTRPVLVELPTGSTTAPRVRTLMTELPGDGEAVASSGRRATSVAGGAGASWDRVDEYTDAASAAADLGGQGGGTAASAGTSATSSDGATPSCTPPLSTLTAHTMTSAAATTETETRHASEVRLFLDSALHPSAAQWQPPSRAVARAGLSARWTGAEVGGKARPASGSSGGLTMSWGSGGGDVCVVTGPNACGKTTLLRILGQYFTLAQAGCFVPAQHAQLFLADRLLAHMLCDELPSITHSSFRRELMELSELTHAATAESVALIDELGRSTTTAQGFSLAWATALLLSDRRVHSVLTTHYPGLPSLARVRPARVVAFHFRVTFQHLAARDGGRDGVADSSWRGPARTRITIARFGHTLFPGPCPQRWYGLALAEKLHFFEPVLAMARRTRTCQSPAEAHTEENEV</sequence>
<dbReference type="STRING" id="5671.E9AGV4"/>
<reference key="3">
    <citation type="submission" date="2011-02" db="EMBL/GenBank/DDBJ databases">
        <title>Chromosome and gene copy number variation allow genomic structural differences between species and strains of Leishmania.</title>
        <authorList>
            <person name="Hilley J.D."/>
            <person name="Rogers M."/>
            <person name="Wilkes J."/>
            <person name="Dickens N.J."/>
            <person name="Bates P."/>
            <person name="Depledge D.P."/>
            <person name="Harris D."/>
            <person name="Her Y."/>
            <person name="Herzyk P."/>
            <person name="Imamura H."/>
            <person name="Otto T.D."/>
            <person name="Saad W."/>
            <person name="Seeger K."/>
            <person name="Berriman M."/>
            <person name="Smith D.F."/>
            <person name="Hertz-Fowler C."/>
            <person name="Mottram J.C."/>
        </authorList>
    </citation>
    <scope>NUCLEOTIDE SEQUENCE</scope>
    <source>
        <strain>JPCM5</strain>
    </source>
</reference>
<dbReference type="Proteomes" id="UP000008153">
    <property type="component" value="Chromosome 21"/>
</dbReference>